<feature type="domain" description="Porphobilinogen deaminase N-terminal" evidence="9">
    <location>
        <begin position="5"/>
        <end position="212"/>
    </location>
</feature>
<keyword evidence="6 8" id="KW-0627">Porphyrin biosynthesis</keyword>
<sequence length="306" mass="32611">MPKTLRIATRQSQLALWQARHVQARLAVALPETTVELLPIRTEGDRVTDRPLSAIGGKGLFLKELEAAMANGEADLAVHSMKDVPAELPEGFVLPVVLAPASPLDAFVSNTYDNPEAMPAGAIVGTSSLRRSAMIKHLRPDLEIRNLRGNVQTRLAKLDAGEYDAILLACAGLERLELAARIRSELTPEQSLPAIGQGVLGIEIRVGDDETAAAIAALDDEYTHVRIDAERAVNSRLEGSCHLPIAAHATHDGVTLRLRACVGRPDGSEMVRDEISGPVDEAAALGHALAERLLVAGADRILADLG</sequence>
<comment type="miscellaneous">
    <text evidence="8">The porphobilinogen subunits are added to the dipyrromethane group.</text>
</comment>
<comment type="similarity">
    <text evidence="3 8">Belongs to the HMBS family.</text>
</comment>
<dbReference type="FunFam" id="3.40.190.10:FF:000005">
    <property type="entry name" value="Porphobilinogen deaminase"/>
    <property type="match status" value="1"/>
</dbReference>
<dbReference type="GO" id="GO:0005737">
    <property type="term" value="C:cytoplasm"/>
    <property type="evidence" value="ECO:0007669"/>
    <property type="project" value="UniProtKB-UniRule"/>
</dbReference>
<keyword evidence="5 8" id="KW-0808">Transferase</keyword>
<dbReference type="Pfam" id="PF01379">
    <property type="entry name" value="Porphobil_deam"/>
    <property type="match status" value="1"/>
</dbReference>
<dbReference type="SUPFAM" id="SSF53850">
    <property type="entry name" value="Periplasmic binding protein-like II"/>
    <property type="match status" value="1"/>
</dbReference>
<dbReference type="Proteomes" id="UP000028302">
    <property type="component" value="Unassembled WGS sequence"/>
</dbReference>
<dbReference type="PRINTS" id="PR00151">
    <property type="entry name" value="PORPHBDMNASE"/>
</dbReference>
<dbReference type="PANTHER" id="PTHR11557">
    <property type="entry name" value="PORPHOBILINOGEN DEAMINASE"/>
    <property type="match status" value="1"/>
</dbReference>
<dbReference type="SUPFAM" id="SSF54782">
    <property type="entry name" value="Porphobilinogen deaminase (hydroxymethylbilane synthase), C-terminal domain"/>
    <property type="match status" value="1"/>
</dbReference>
<reference evidence="11 12" key="1">
    <citation type="submission" date="2013-03" db="EMBL/GenBank/DDBJ databases">
        <title>Salinisphaera hydrothermalis C41B8 Genome Sequencing.</title>
        <authorList>
            <person name="Li C."/>
            <person name="Lai Q."/>
            <person name="Shao Z."/>
        </authorList>
    </citation>
    <scope>NUCLEOTIDE SEQUENCE [LARGE SCALE GENOMIC DNA]</scope>
    <source>
        <strain evidence="11 12">C41B8</strain>
    </source>
</reference>
<feature type="modified residue" description="S-(dipyrrolylmethanemethyl)cysteine" evidence="8">
    <location>
        <position position="241"/>
    </location>
</feature>
<name>A0A084IN20_SALHC</name>
<dbReference type="HAMAP" id="MF_00260">
    <property type="entry name" value="Porphobil_deam"/>
    <property type="match status" value="1"/>
</dbReference>
<dbReference type="Gene3D" id="3.30.160.40">
    <property type="entry name" value="Porphobilinogen deaminase, C-terminal domain"/>
    <property type="match status" value="1"/>
</dbReference>
<organism evidence="11 12">
    <name type="scientific">Salinisphaera hydrothermalis (strain C41B8)</name>
    <dbReference type="NCBI Taxonomy" id="1304275"/>
    <lineage>
        <taxon>Bacteria</taxon>
        <taxon>Pseudomonadati</taxon>
        <taxon>Pseudomonadota</taxon>
        <taxon>Gammaproteobacteria</taxon>
        <taxon>Salinisphaerales</taxon>
        <taxon>Salinisphaeraceae</taxon>
        <taxon>Salinisphaera</taxon>
    </lineage>
</organism>
<dbReference type="InterPro" id="IPR022418">
    <property type="entry name" value="Porphobilinogen_deaminase_C"/>
</dbReference>
<evidence type="ECO:0000256" key="1">
    <source>
        <dbReference type="ARBA" id="ARBA00002869"/>
    </source>
</evidence>
<dbReference type="UniPathway" id="UPA00251">
    <property type="reaction ID" value="UER00319"/>
</dbReference>
<dbReference type="InterPro" id="IPR000860">
    <property type="entry name" value="HemC"/>
</dbReference>
<comment type="subunit">
    <text evidence="4 8">Monomer.</text>
</comment>
<evidence type="ECO:0000313" key="11">
    <source>
        <dbReference type="EMBL" id="KEZ78104.1"/>
    </source>
</evidence>
<evidence type="ECO:0000256" key="4">
    <source>
        <dbReference type="ARBA" id="ARBA00011245"/>
    </source>
</evidence>
<dbReference type="GO" id="GO:0004418">
    <property type="term" value="F:hydroxymethylbilane synthase activity"/>
    <property type="evidence" value="ECO:0007669"/>
    <property type="project" value="UniProtKB-UniRule"/>
</dbReference>
<dbReference type="InterPro" id="IPR022417">
    <property type="entry name" value="Porphobilin_deaminase_N"/>
</dbReference>
<evidence type="ECO:0000259" key="10">
    <source>
        <dbReference type="Pfam" id="PF03900"/>
    </source>
</evidence>
<feature type="domain" description="Porphobilinogen deaminase C-terminal" evidence="10">
    <location>
        <begin position="226"/>
        <end position="294"/>
    </location>
</feature>
<comment type="caution">
    <text evidence="11">The sequence shown here is derived from an EMBL/GenBank/DDBJ whole genome shotgun (WGS) entry which is preliminary data.</text>
</comment>
<dbReference type="InterPro" id="IPR036803">
    <property type="entry name" value="Porphobilinogen_deaminase_C_sf"/>
</dbReference>
<evidence type="ECO:0000256" key="8">
    <source>
        <dbReference type="HAMAP-Rule" id="MF_00260"/>
    </source>
</evidence>
<evidence type="ECO:0000256" key="2">
    <source>
        <dbReference type="ARBA" id="ARBA00004735"/>
    </source>
</evidence>
<dbReference type="PATRIC" id="fig|1304275.5.peg.1217"/>
<dbReference type="EC" id="2.5.1.61" evidence="8"/>
<dbReference type="Pfam" id="PF03900">
    <property type="entry name" value="Porphobil_deamC"/>
    <property type="match status" value="1"/>
</dbReference>
<dbReference type="eggNOG" id="COG0181">
    <property type="taxonomic scope" value="Bacteria"/>
</dbReference>
<dbReference type="PIRSF" id="PIRSF001438">
    <property type="entry name" value="4pyrrol_synth_OHMeBilane_synth"/>
    <property type="match status" value="1"/>
</dbReference>
<dbReference type="EMBL" id="APNK01000006">
    <property type="protein sequence ID" value="KEZ78104.1"/>
    <property type="molecule type" value="Genomic_DNA"/>
</dbReference>
<dbReference type="NCBIfam" id="TIGR00212">
    <property type="entry name" value="hemC"/>
    <property type="match status" value="1"/>
</dbReference>
<evidence type="ECO:0000256" key="5">
    <source>
        <dbReference type="ARBA" id="ARBA00022679"/>
    </source>
</evidence>
<dbReference type="RefSeq" id="WP_037335483.1">
    <property type="nucleotide sequence ID" value="NZ_APNK01000006.1"/>
</dbReference>
<dbReference type="Gene3D" id="3.40.190.10">
    <property type="entry name" value="Periplasmic binding protein-like II"/>
    <property type="match status" value="2"/>
</dbReference>
<dbReference type="CDD" id="cd13646">
    <property type="entry name" value="PBP2_EcHMBS_like"/>
    <property type="match status" value="1"/>
</dbReference>
<dbReference type="FunFam" id="3.40.190.10:FF:000004">
    <property type="entry name" value="Porphobilinogen deaminase"/>
    <property type="match status" value="1"/>
</dbReference>
<gene>
    <name evidence="8" type="primary">hemC</name>
    <name evidence="11" type="ORF">C41B8_05952</name>
</gene>
<dbReference type="STRING" id="1304275.C41B8_05952"/>
<evidence type="ECO:0000313" key="12">
    <source>
        <dbReference type="Proteomes" id="UP000028302"/>
    </source>
</evidence>
<comment type="function">
    <text evidence="1 8">Tetrapolymerization of the monopyrrole PBG into the hydroxymethylbilane pre-uroporphyrinogen in several discrete steps.</text>
</comment>
<comment type="cofactor">
    <cofactor evidence="8">
        <name>dipyrromethane</name>
        <dbReference type="ChEBI" id="CHEBI:60342"/>
    </cofactor>
    <text evidence="8">Binds 1 dipyrromethane group covalently.</text>
</comment>
<accession>A0A084IN20</accession>
<evidence type="ECO:0000256" key="7">
    <source>
        <dbReference type="ARBA" id="ARBA00048169"/>
    </source>
</evidence>
<proteinExistence type="inferred from homology"/>
<dbReference type="OrthoDB" id="9810298at2"/>
<evidence type="ECO:0000256" key="6">
    <source>
        <dbReference type="ARBA" id="ARBA00023244"/>
    </source>
</evidence>
<comment type="catalytic activity">
    <reaction evidence="7 8">
        <text>4 porphobilinogen + H2O = hydroxymethylbilane + 4 NH4(+)</text>
        <dbReference type="Rhea" id="RHEA:13185"/>
        <dbReference type="ChEBI" id="CHEBI:15377"/>
        <dbReference type="ChEBI" id="CHEBI:28938"/>
        <dbReference type="ChEBI" id="CHEBI:57845"/>
        <dbReference type="ChEBI" id="CHEBI:58126"/>
        <dbReference type="EC" id="2.5.1.61"/>
    </reaction>
</comment>
<evidence type="ECO:0000259" key="9">
    <source>
        <dbReference type="Pfam" id="PF01379"/>
    </source>
</evidence>
<dbReference type="AlphaFoldDB" id="A0A084IN20"/>
<comment type="pathway">
    <text evidence="2">Porphyrin-containing compound metabolism; protoporphyrin-IX biosynthesis; coproporphyrinogen-III from 5-aminolevulinate: step 2/4.</text>
</comment>
<dbReference type="GO" id="GO:0006782">
    <property type="term" value="P:protoporphyrinogen IX biosynthetic process"/>
    <property type="evidence" value="ECO:0007669"/>
    <property type="project" value="UniProtKB-UniRule"/>
</dbReference>
<dbReference type="PANTHER" id="PTHR11557:SF0">
    <property type="entry name" value="PORPHOBILINOGEN DEAMINASE"/>
    <property type="match status" value="1"/>
</dbReference>
<protein>
    <recommendedName>
        <fullName evidence="8">Porphobilinogen deaminase</fullName>
        <shortName evidence="8">PBG</shortName>
        <ecNumber evidence="8">2.5.1.61</ecNumber>
    </recommendedName>
    <alternativeName>
        <fullName evidence="8">Hydroxymethylbilane synthase</fullName>
        <shortName evidence="8">HMBS</shortName>
    </alternativeName>
    <alternativeName>
        <fullName evidence="8">Pre-uroporphyrinogen synthase</fullName>
    </alternativeName>
</protein>
<evidence type="ECO:0000256" key="3">
    <source>
        <dbReference type="ARBA" id="ARBA00005638"/>
    </source>
</evidence>
<keyword evidence="12" id="KW-1185">Reference proteome</keyword>